<dbReference type="Proteomes" id="UP001165481">
    <property type="component" value="Unassembled WGS sequence"/>
</dbReference>
<dbReference type="Gene3D" id="1.20.200.10">
    <property type="entry name" value="Fumarase/aspartase (Central domain)"/>
    <property type="match status" value="1"/>
</dbReference>
<organism evidence="10 11">
    <name type="scientific">Mesosutterella faecium</name>
    <dbReference type="NCBI Taxonomy" id="2925194"/>
    <lineage>
        <taxon>Bacteria</taxon>
        <taxon>Pseudomonadati</taxon>
        <taxon>Pseudomonadota</taxon>
        <taxon>Betaproteobacteria</taxon>
        <taxon>Burkholderiales</taxon>
        <taxon>Sutterellaceae</taxon>
        <taxon>Mesosutterella</taxon>
    </lineage>
</organism>
<sequence length="501" mass="56321">MAERIHRGKIKTPPDPLVVKYLITPGIENDIKYRYQAFLDCNKAHVLMLMRQKIVTREVASAILKCNRDMAAMGDKPDFPIDPNREDFYFNLEAHLIEQVGIEIGGQQHTARSRNDLYATCARLAVRNSYFEICRIFNRMRQAIIEVARANEDAVYAGYTHMQPSEPITFAHYCSAVLNGLQRDYRRIAHCYEGLNLCPLGGGSMGSTTWNIDRNYTSKMLGFDAPVDNSIDCVATRDFITDILAALSIAANTLSRFCQDLYVWATPDYGYIEVSDSCAVCSSIMPQKKNPWVLEHIKAKAAHVEGCFMSALNVMKNVIYSHCEDMCGESANYFFPALQEMKMMCELMEVSIRGITVKKERMLENAKGDFCTVTELANALVRKDGISFRMAHDIVAQVVAHMLETHKRADEIGTDVVNPIYMKLFNRTTGMTDEEIRAALDPVAIAYAKKCIGGTAPEEVERQLNNRQKALDQDNAELKERMDRVAAAKAALEQAVTEAIA</sequence>
<dbReference type="InterPro" id="IPR009049">
    <property type="entry name" value="Argininosuccinate_lyase"/>
</dbReference>
<gene>
    <name evidence="6 10" type="primary">argH</name>
    <name evidence="10" type="ORF">MUN46_011340</name>
</gene>
<dbReference type="SUPFAM" id="SSF48557">
    <property type="entry name" value="L-aspartase-like"/>
    <property type="match status" value="1"/>
</dbReference>
<keyword evidence="7" id="KW-0175">Coiled coil</keyword>
<feature type="domain" description="Argininosuccinate lyase C-terminal" evidence="9">
    <location>
        <begin position="370"/>
        <end position="444"/>
    </location>
</feature>
<comment type="pathway">
    <text evidence="2 6">Amino-acid biosynthesis; L-arginine biosynthesis; L-arginine from L-ornithine and carbamoyl phosphate: step 3/3.</text>
</comment>
<dbReference type="EC" id="4.3.2.1" evidence="3 6"/>
<dbReference type="CDD" id="cd01359">
    <property type="entry name" value="Argininosuccinate_lyase"/>
    <property type="match status" value="1"/>
</dbReference>
<evidence type="ECO:0000256" key="7">
    <source>
        <dbReference type="SAM" id="Coils"/>
    </source>
</evidence>
<keyword evidence="5 6" id="KW-0456">Lyase</keyword>
<feature type="domain" description="Fumarate lyase N-terminal" evidence="8">
    <location>
        <begin position="54"/>
        <end position="306"/>
    </location>
</feature>
<dbReference type="InterPro" id="IPR029419">
    <property type="entry name" value="Arg_succ_lyase_C"/>
</dbReference>
<evidence type="ECO:0000256" key="1">
    <source>
        <dbReference type="ARBA" id="ARBA00000985"/>
    </source>
</evidence>
<evidence type="ECO:0000256" key="6">
    <source>
        <dbReference type="HAMAP-Rule" id="MF_00006"/>
    </source>
</evidence>
<dbReference type="PANTHER" id="PTHR43814:SF1">
    <property type="entry name" value="ARGININOSUCCINATE LYASE"/>
    <property type="match status" value="1"/>
</dbReference>
<dbReference type="RefSeq" id="WP_243377326.1">
    <property type="nucleotide sequence ID" value="NZ_JAKZJU020000002.1"/>
</dbReference>
<dbReference type="PANTHER" id="PTHR43814">
    <property type="entry name" value="ARGININOSUCCINATE LYASE"/>
    <property type="match status" value="1"/>
</dbReference>
<dbReference type="InterPro" id="IPR000362">
    <property type="entry name" value="Fumarate_lyase_fam"/>
</dbReference>
<comment type="caution">
    <text evidence="10">The sequence shown here is derived from an EMBL/GenBank/DDBJ whole genome shotgun (WGS) entry which is preliminary data.</text>
</comment>
<dbReference type="EMBL" id="JAKZJU020000002">
    <property type="protein sequence ID" value="MDL2060530.1"/>
    <property type="molecule type" value="Genomic_DNA"/>
</dbReference>
<keyword evidence="11" id="KW-1185">Reference proteome</keyword>
<evidence type="ECO:0000313" key="10">
    <source>
        <dbReference type="EMBL" id="MDL2060530.1"/>
    </source>
</evidence>
<dbReference type="Gene3D" id="1.10.275.10">
    <property type="entry name" value="Fumarase/aspartase (N-terminal domain)"/>
    <property type="match status" value="1"/>
</dbReference>
<accession>A0ABT7IQ66</accession>
<evidence type="ECO:0000256" key="2">
    <source>
        <dbReference type="ARBA" id="ARBA00004941"/>
    </source>
</evidence>
<dbReference type="Pfam" id="PF00206">
    <property type="entry name" value="Lyase_1"/>
    <property type="match status" value="1"/>
</dbReference>
<comment type="subcellular location">
    <subcellularLocation>
        <location evidence="6">Cytoplasm</location>
    </subcellularLocation>
</comment>
<feature type="coiled-coil region" evidence="7">
    <location>
        <begin position="461"/>
        <end position="495"/>
    </location>
</feature>
<evidence type="ECO:0000256" key="5">
    <source>
        <dbReference type="ARBA" id="ARBA00023239"/>
    </source>
</evidence>
<keyword evidence="6" id="KW-0963">Cytoplasm</keyword>
<name>A0ABT7IQ66_9BURK</name>
<evidence type="ECO:0000313" key="11">
    <source>
        <dbReference type="Proteomes" id="UP001165481"/>
    </source>
</evidence>
<dbReference type="PRINTS" id="PR00149">
    <property type="entry name" value="FUMRATELYASE"/>
</dbReference>
<dbReference type="NCBIfam" id="TIGR00838">
    <property type="entry name" value="argH"/>
    <property type="match status" value="1"/>
</dbReference>
<comment type="similarity">
    <text evidence="6">Belongs to the lyase 1 family. Argininosuccinate lyase subfamily.</text>
</comment>
<dbReference type="PRINTS" id="PR00145">
    <property type="entry name" value="ARGSUCLYASE"/>
</dbReference>
<dbReference type="Pfam" id="PF14698">
    <property type="entry name" value="ASL_C2"/>
    <property type="match status" value="1"/>
</dbReference>
<evidence type="ECO:0000256" key="4">
    <source>
        <dbReference type="ARBA" id="ARBA00022571"/>
    </source>
</evidence>
<proteinExistence type="inferred from homology"/>
<keyword evidence="6" id="KW-0028">Amino-acid biosynthesis</keyword>
<protein>
    <recommendedName>
        <fullName evidence="3 6">Argininosuccinate lyase</fullName>
        <shortName evidence="6">ASAL</shortName>
        <ecNumber evidence="3 6">4.3.2.1</ecNumber>
    </recommendedName>
    <alternativeName>
        <fullName evidence="6">Arginosuccinase</fullName>
    </alternativeName>
</protein>
<dbReference type="InterPro" id="IPR008948">
    <property type="entry name" value="L-Aspartase-like"/>
</dbReference>
<dbReference type="InterPro" id="IPR022761">
    <property type="entry name" value="Fumarate_lyase_N"/>
</dbReference>
<dbReference type="HAMAP" id="MF_00006">
    <property type="entry name" value="Arg_succ_lyase"/>
    <property type="match status" value="1"/>
</dbReference>
<evidence type="ECO:0000256" key="3">
    <source>
        <dbReference type="ARBA" id="ARBA00012338"/>
    </source>
</evidence>
<reference evidence="10" key="1">
    <citation type="submission" date="2023-03" db="EMBL/GenBank/DDBJ databases">
        <title>Mesosutterella sp. nov. isolated from porcine feces.</title>
        <authorList>
            <person name="Yu S."/>
        </authorList>
    </citation>
    <scope>NUCLEOTIDE SEQUENCE</scope>
    <source>
        <strain evidence="10">AGMB02718</strain>
    </source>
</reference>
<dbReference type="InterPro" id="IPR024083">
    <property type="entry name" value="Fumarase/histidase_N"/>
</dbReference>
<evidence type="ECO:0000259" key="8">
    <source>
        <dbReference type="Pfam" id="PF00206"/>
    </source>
</evidence>
<dbReference type="Gene3D" id="1.10.40.30">
    <property type="entry name" value="Fumarase/aspartase (C-terminal domain)"/>
    <property type="match status" value="1"/>
</dbReference>
<evidence type="ECO:0000259" key="9">
    <source>
        <dbReference type="Pfam" id="PF14698"/>
    </source>
</evidence>
<keyword evidence="4 6" id="KW-0055">Arginine biosynthesis</keyword>
<comment type="catalytic activity">
    <reaction evidence="1 6">
        <text>2-(N(omega)-L-arginino)succinate = fumarate + L-arginine</text>
        <dbReference type="Rhea" id="RHEA:24020"/>
        <dbReference type="ChEBI" id="CHEBI:29806"/>
        <dbReference type="ChEBI" id="CHEBI:32682"/>
        <dbReference type="ChEBI" id="CHEBI:57472"/>
        <dbReference type="EC" id="4.3.2.1"/>
    </reaction>
</comment>
<dbReference type="GO" id="GO:0004056">
    <property type="term" value="F:argininosuccinate lyase activity"/>
    <property type="evidence" value="ECO:0007669"/>
    <property type="project" value="UniProtKB-EC"/>
</dbReference>